<dbReference type="InParanoid" id="D8RLX3"/>
<dbReference type="STRING" id="88036.D8RLX3"/>
<dbReference type="PROSITE" id="PS01032">
    <property type="entry name" value="PPM_1"/>
    <property type="match status" value="1"/>
</dbReference>
<evidence type="ECO:0000256" key="6">
    <source>
        <dbReference type="ARBA" id="ARBA00022842"/>
    </source>
</evidence>
<dbReference type="PANTHER" id="PTHR13832">
    <property type="entry name" value="PROTEIN PHOSPHATASE 2C"/>
    <property type="match status" value="1"/>
</dbReference>
<comment type="cofactor">
    <cofactor evidence="1">
        <name>Mn(2+)</name>
        <dbReference type="ChEBI" id="CHEBI:29035"/>
    </cofactor>
</comment>
<dbReference type="InterPro" id="IPR001932">
    <property type="entry name" value="PPM-type_phosphatase-like_dom"/>
</dbReference>
<dbReference type="Proteomes" id="UP000001514">
    <property type="component" value="Unassembled WGS sequence"/>
</dbReference>
<protein>
    <recommendedName>
        <fullName evidence="3">protein-serine/threonine phosphatase</fullName>
        <ecNumber evidence="3">3.1.3.16</ecNumber>
    </recommendedName>
</protein>
<dbReference type="CDD" id="cd00143">
    <property type="entry name" value="PP2Cc"/>
    <property type="match status" value="1"/>
</dbReference>
<evidence type="ECO:0000256" key="3">
    <source>
        <dbReference type="ARBA" id="ARBA00013081"/>
    </source>
</evidence>
<dbReference type="GO" id="GO:0007165">
    <property type="term" value="P:signal transduction"/>
    <property type="evidence" value="ECO:0000318"/>
    <property type="project" value="GO_Central"/>
</dbReference>
<evidence type="ECO:0000313" key="12">
    <source>
        <dbReference type="Proteomes" id="UP000001514"/>
    </source>
</evidence>
<gene>
    <name evidence="11" type="ORF">SELMODRAFT_96432</name>
</gene>
<evidence type="ECO:0000256" key="8">
    <source>
        <dbReference type="ARBA" id="ARBA00023211"/>
    </source>
</evidence>
<dbReference type="KEGG" id="smo:SELMODRAFT_96432"/>
<proteinExistence type="inferred from homology"/>
<organism evidence="12">
    <name type="scientific">Selaginella moellendorffii</name>
    <name type="common">Spikemoss</name>
    <dbReference type="NCBI Taxonomy" id="88036"/>
    <lineage>
        <taxon>Eukaryota</taxon>
        <taxon>Viridiplantae</taxon>
        <taxon>Streptophyta</taxon>
        <taxon>Embryophyta</taxon>
        <taxon>Tracheophyta</taxon>
        <taxon>Lycopodiopsida</taxon>
        <taxon>Selaginellales</taxon>
        <taxon>Selaginellaceae</taxon>
        <taxon>Selaginella</taxon>
    </lineage>
</organism>
<feature type="domain" description="PPM-type phosphatase" evidence="10">
    <location>
        <begin position="7"/>
        <end position="306"/>
    </location>
</feature>
<dbReference type="OrthoDB" id="10264738at2759"/>
<evidence type="ECO:0000313" key="11">
    <source>
        <dbReference type="EMBL" id="EFJ26793.1"/>
    </source>
</evidence>
<sequence length="313" mass="34515">MENSRIRVGAVATQGPRPKMEDAYACVPDLDASSSFVALYDGHGGCAAARYCAEHLHRRLVSDPHYKKREFGRGLREVFAKMDRVMQSPAGAEELRKLAEENKEVEGAGNCGTTAAAVLILDDRLFVAHVGDSHCTLWRGNEAVAVTRDHKPETMPGDCERAVRAGATVVKNKWLEIGSVNSRGEKGQFGLQMTRALGDFMWKSNAELEPEEQAVVAVPEVVEIDLRDGGCEFLVLASDGVPRECVESICPSVHDWLLEEEEHRGRHGGGGAYQYQQGSMELAFFCDRMQSMSLEVDNKTVVLVHLKRFKPLA</sequence>
<dbReference type="PROSITE" id="PS51746">
    <property type="entry name" value="PPM_2"/>
    <property type="match status" value="1"/>
</dbReference>
<keyword evidence="12" id="KW-1185">Reference proteome</keyword>
<evidence type="ECO:0000256" key="4">
    <source>
        <dbReference type="ARBA" id="ARBA00022723"/>
    </source>
</evidence>
<evidence type="ECO:0000256" key="7">
    <source>
        <dbReference type="ARBA" id="ARBA00022912"/>
    </source>
</evidence>
<evidence type="ECO:0000256" key="9">
    <source>
        <dbReference type="RuleBase" id="RU003465"/>
    </source>
</evidence>
<dbReference type="HOGENOM" id="CLU_013173_0_5_1"/>
<keyword evidence="6" id="KW-0460">Magnesium</keyword>
<evidence type="ECO:0000256" key="2">
    <source>
        <dbReference type="ARBA" id="ARBA00001946"/>
    </source>
</evidence>
<reference evidence="11 12" key="1">
    <citation type="journal article" date="2011" name="Science">
        <title>The Selaginella genome identifies genetic changes associated with the evolution of vascular plants.</title>
        <authorList>
            <person name="Banks J.A."/>
            <person name="Nishiyama T."/>
            <person name="Hasebe M."/>
            <person name="Bowman J.L."/>
            <person name="Gribskov M."/>
            <person name="dePamphilis C."/>
            <person name="Albert V.A."/>
            <person name="Aono N."/>
            <person name="Aoyama T."/>
            <person name="Ambrose B.A."/>
            <person name="Ashton N.W."/>
            <person name="Axtell M.J."/>
            <person name="Barker E."/>
            <person name="Barker M.S."/>
            <person name="Bennetzen J.L."/>
            <person name="Bonawitz N.D."/>
            <person name="Chapple C."/>
            <person name="Cheng C."/>
            <person name="Correa L.G."/>
            <person name="Dacre M."/>
            <person name="DeBarry J."/>
            <person name="Dreyer I."/>
            <person name="Elias M."/>
            <person name="Engstrom E.M."/>
            <person name="Estelle M."/>
            <person name="Feng L."/>
            <person name="Finet C."/>
            <person name="Floyd S.K."/>
            <person name="Frommer W.B."/>
            <person name="Fujita T."/>
            <person name="Gramzow L."/>
            <person name="Gutensohn M."/>
            <person name="Harholt J."/>
            <person name="Hattori M."/>
            <person name="Heyl A."/>
            <person name="Hirai T."/>
            <person name="Hiwatashi Y."/>
            <person name="Ishikawa M."/>
            <person name="Iwata M."/>
            <person name="Karol K.G."/>
            <person name="Koehler B."/>
            <person name="Kolukisaoglu U."/>
            <person name="Kubo M."/>
            <person name="Kurata T."/>
            <person name="Lalonde S."/>
            <person name="Li K."/>
            <person name="Li Y."/>
            <person name="Litt A."/>
            <person name="Lyons E."/>
            <person name="Manning G."/>
            <person name="Maruyama T."/>
            <person name="Michael T.P."/>
            <person name="Mikami K."/>
            <person name="Miyazaki S."/>
            <person name="Morinaga S."/>
            <person name="Murata T."/>
            <person name="Mueller-Roeber B."/>
            <person name="Nelson D.R."/>
            <person name="Obara M."/>
            <person name="Oguri Y."/>
            <person name="Olmstead R.G."/>
            <person name="Onodera N."/>
            <person name="Petersen B.L."/>
            <person name="Pils B."/>
            <person name="Prigge M."/>
            <person name="Rensing S.A."/>
            <person name="Riano-Pachon D.M."/>
            <person name="Roberts A.W."/>
            <person name="Sato Y."/>
            <person name="Scheller H.V."/>
            <person name="Schulz B."/>
            <person name="Schulz C."/>
            <person name="Shakirov E.V."/>
            <person name="Shibagaki N."/>
            <person name="Shinohara N."/>
            <person name="Shippen D.E."/>
            <person name="Soerensen I."/>
            <person name="Sotooka R."/>
            <person name="Sugimoto N."/>
            <person name="Sugita M."/>
            <person name="Sumikawa N."/>
            <person name="Tanurdzic M."/>
            <person name="Theissen G."/>
            <person name="Ulvskov P."/>
            <person name="Wakazuki S."/>
            <person name="Weng J.K."/>
            <person name="Willats W.W."/>
            <person name="Wipf D."/>
            <person name="Wolf P.G."/>
            <person name="Yang L."/>
            <person name="Zimmer A.D."/>
            <person name="Zhu Q."/>
            <person name="Mitros T."/>
            <person name="Hellsten U."/>
            <person name="Loque D."/>
            <person name="Otillar R."/>
            <person name="Salamov A."/>
            <person name="Schmutz J."/>
            <person name="Shapiro H."/>
            <person name="Lindquist E."/>
            <person name="Lucas S."/>
            <person name="Rokhsar D."/>
            <person name="Grigoriev I.V."/>
        </authorList>
    </citation>
    <scope>NUCLEOTIDE SEQUENCE [LARGE SCALE GENOMIC DNA]</scope>
</reference>
<dbReference type="Gramene" id="EFJ26793">
    <property type="protein sequence ID" value="EFJ26793"/>
    <property type="gene ID" value="SELMODRAFT_96432"/>
</dbReference>
<dbReference type="GO" id="GO:0004722">
    <property type="term" value="F:protein serine/threonine phosphatase activity"/>
    <property type="evidence" value="ECO:0000318"/>
    <property type="project" value="GO_Central"/>
</dbReference>
<evidence type="ECO:0000256" key="1">
    <source>
        <dbReference type="ARBA" id="ARBA00001936"/>
    </source>
</evidence>
<keyword evidence="4" id="KW-0479">Metal-binding</keyword>
<evidence type="ECO:0000256" key="5">
    <source>
        <dbReference type="ARBA" id="ARBA00022801"/>
    </source>
</evidence>
<evidence type="ECO:0000259" key="10">
    <source>
        <dbReference type="PROSITE" id="PS51746"/>
    </source>
</evidence>
<name>D8RLX3_SELML</name>
<dbReference type="InterPro" id="IPR036457">
    <property type="entry name" value="PPM-type-like_dom_sf"/>
</dbReference>
<dbReference type="Pfam" id="PF00481">
    <property type="entry name" value="PP2C"/>
    <property type="match status" value="1"/>
</dbReference>
<dbReference type="eggNOG" id="KOG0698">
    <property type="taxonomic scope" value="Eukaryota"/>
</dbReference>
<accession>D8RLX3</accession>
<dbReference type="InterPro" id="IPR015655">
    <property type="entry name" value="PP2C"/>
</dbReference>
<dbReference type="GO" id="GO:0046872">
    <property type="term" value="F:metal ion binding"/>
    <property type="evidence" value="ECO:0007669"/>
    <property type="project" value="UniProtKB-KW"/>
</dbReference>
<comment type="cofactor">
    <cofactor evidence="2">
        <name>Mg(2+)</name>
        <dbReference type="ChEBI" id="CHEBI:18420"/>
    </cofactor>
</comment>
<dbReference type="InterPro" id="IPR000222">
    <property type="entry name" value="PP2C_BS"/>
</dbReference>
<keyword evidence="5 9" id="KW-0378">Hydrolase</keyword>
<dbReference type="SMART" id="SM00332">
    <property type="entry name" value="PP2Cc"/>
    <property type="match status" value="1"/>
</dbReference>
<keyword evidence="7 9" id="KW-0904">Protein phosphatase</keyword>
<dbReference type="Gene3D" id="3.60.40.10">
    <property type="entry name" value="PPM-type phosphatase domain"/>
    <property type="match status" value="1"/>
</dbReference>
<comment type="similarity">
    <text evidence="9">Belongs to the PP2C family.</text>
</comment>
<dbReference type="EMBL" id="GL377583">
    <property type="protein sequence ID" value="EFJ26793.1"/>
    <property type="molecule type" value="Genomic_DNA"/>
</dbReference>
<dbReference type="EC" id="3.1.3.16" evidence="3"/>
<keyword evidence="8" id="KW-0464">Manganese</keyword>
<dbReference type="PANTHER" id="PTHR13832:SF848">
    <property type="entry name" value="PPM-TYPE PHOSPHATASE DOMAIN-CONTAINING PROTEIN"/>
    <property type="match status" value="1"/>
</dbReference>
<dbReference type="SUPFAM" id="SSF81606">
    <property type="entry name" value="PP2C-like"/>
    <property type="match status" value="1"/>
</dbReference>
<dbReference type="AlphaFoldDB" id="D8RLX3"/>